<sequence length="113" mass="12469">MTEQKETPIKAAADDLTKNIAEYMQLQAEELSDNFELVFQLNQAAIGKYSELVDEASSLKEKATALQEQEIGVASFLSNLSVIEADITNLEDTISKLEGYCTLLESKVANVQH</sequence>
<dbReference type="SMR" id="A2DES6"/>
<dbReference type="Proteomes" id="UP000001542">
    <property type="component" value="Unassembled WGS sequence"/>
</dbReference>
<dbReference type="PANTHER" id="PTHR46479">
    <property type="entry name" value="BIOGENESIS OF LYSOSOME-RELATED ORGANELLES COMPLEX 1 SUBUNIT 2"/>
    <property type="match status" value="1"/>
</dbReference>
<dbReference type="KEGG" id="tva:5466751"/>
<reference evidence="2" key="1">
    <citation type="submission" date="2006-10" db="EMBL/GenBank/DDBJ databases">
        <authorList>
            <person name="Amadeo P."/>
            <person name="Zhao Q."/>
            <person name="Wortman J."/>
            <person name="Fraser-Liggett C."/>
            <person name="Carlton J."/>
        </authorList>
    </citation>
    <scope>NUCLEOTIDE SEQUENCE</scope>
    <source>
        <strain evidence="2">G3</strain>
    </source>
</reference>
<dbReference type="RefSeq" id="XP_001582189.1">
    <property type="nucleotide sequence ID" value="XM_001582139.1"/>
</dbReference>
<protein>
    <recommendedName>
        <fullName evidence="4">Biogenesis of lysosome-related organelles complex 1 subunit 2</fullName>
    </recommendedName>
</protein>
<keyword evidence="3" id="KW-1185">Reference proteome</keyword>
<dbReference type="VEuPathDB" id="TrichDB:TVAGG3_0576820"/>
<evidence type="ECO:0000313" key="2">
    <source>
        <dbReference type="EMBL" id="EAY21203.1"/>
    </source>
</evidence>
<organism evidence="2 3">
    <name type="scientific">Trichomonas vaginalis (strain ATCC PRA-98 / G3)</name>
    <dbReference type="NCBI Taxonomy" id="412133"/>
    <lineage>
        <taxon>Eukaryota</taxon>
        <taxon>Metamonada</taxon>
        <taxon>Parabasalia</taxon>
        <taxon>Trichomonadida</taxon>
        <taxon>Trichomonadidae</taxon>
        <taxon>Trichomonas</taxon>
    </lineage>
</organism>
<dbReference type="InterPro" id="IPR019269">
    <property type="entry name" value="BLOC1_su2"/>
</dbReference>
<dbReference type="PANTHER" id="PTHR46479:SF1">
    <property type="entry name" value="BIOGENESIS OF LYSOSOME-RELATED ORGANELLES COMPLEX 1 SUBUNIT 2"/>
    <property type="match status" value="1"/>
</dbReference>
<reference evidence="2" key="2">
    <citation type="journal article" date="2007" name="Science">
        <title>Draft genome sequence of the sexually transmitted pathogen Trichomonas vaginalis.</title>
        <authorList>
            <person name="Carlton J.M."/>
            <person name="Hirt R.P."/>
            <person name="Silva J.C."/>
            <person name="Delcher A.L."/>
            <person name="Schatz M."/>
            <person name="Zhao Q."/>
            <person name="Wortman J.R."/>
            <person name="Bidwell S.L."/>
            <person name="Alsmark U.C.M."/>
            <person name="Besteiro S."/>
            <person name="Sicheritz-Ponten T."/>
            <person name="Noel C.J."/>
            <person name="Dacks J.B."/>
            <person name="Foster P.G."/>
            <person name="Simillion C."/>
            <person name="Van de Peer Y."/>
            <person name="Miranda-Saavedra D."/>
            <person name="Barton G.J."/>
            <person name="Westrop G.D."/>
            <person name="Mueller S."/>
            <person name="Dessi D."/>
            <person name="Fiori P.L."/>
            <person name="Ren Q."/>
            <person name="Paulsen I."/>
            <person name="Zhang H."/>
            <person name="Bastida-Corcuera F.D."/>
            <person name="Simoes-Barbosa A."/>
            <person name="Brown M.T."/>
            <person name="Hayes R.D."/>
            <person name="Mukherjee M."/>
            <person name="Okumura C.Y."/>
            <person name="Schneider R."/>
            <person name="Smith A.J."/>
            <person name="Vanacova S."/>
            <person name="Villalvazo M."/>
            <person name="Haas B.J."/>
            <person name="Pertea M."/>
            <person name="Feldblyum T.V."/>
            <person name="Utterback T.R."/>
            <person name="Shu C.L."/>
            <person name="Osoegawa K."/>
            <person name="de Jong P.J."/>
            <person name="Hrdy I."/>
            <person name="Horvathova L."/>
            <person name="Zubacova Z."/>
            <person name="Dolezal P."/>
            <person name="Malik S.B."/>
            <person name="Logsdon J.M. Jr."/>
            <person name="Henze K."/>
            <person name="Gupta A."/>
            <person name="Wang C.C."/>
            <person name="Dunne R.L."/>
            <person name="Upcroft J.A."/>
            <person name="Upcroft P."/>
            <person name="White O."/>
            <person name="Salzberg S.L."/>
            <person name="Tang P."/>
            <person name="Chiu C.-H."/>
            <person name="Lee Y.-S."/>
            <person name="Embley T.M."/>
            <person name="Coombs G.H."/>
            <person name="Mottram J.C."/>
            <person name="Tachezy J."/>
            <person name="Fraser-Liggett C.M."/>
            <person name="Johnson P.J."/>
        </authorList>
    </citation>
    <scope>NUCLEOTIDE SEQUENCE [LARGE SCALE GENOMIC DNA]</scope>
    <source>
        <strain evidence="2">G3</strain>
    </source>
</reference>
<dbReference type="VEuPathDB" id="TrichDB:TVAG_283720"/>
<dbReference type="AlphaFoldDB" id="A2DES6"/>
<gene>
    <name evidence="2" type="ORF">TVAG_283720</name>
</gene>
<dbReference type="EMBL" id="DS113192">
    <property type="protein sequence ID" value="EAY21203.1"/>
    <property type="molecule type" value="Genomic_DNA"/>
</dbReference>
<comment type="similarity">
    <text evidence="1">Belongs to the BLOC1S2 family.</text>
</comment>
<evidence type="ECO:0008006" key="4">
    <source>
        <dbReference type="Google" id="ProtNLM"/>
    </source>
</evidence>
<accession>A2DES6</accession>
<evidence type="ECO:0000256" key="1">
    <source>
        <dbReference type="ARBA" id="ARBA00008468"/>
    </source>
</evidence>
<dbReference type="InParanoid" id="A2DES6"/>
<name>A2DES6_TRIV3</name>
<dbReference type="OrthoDB" id="244061at2759"/>
<dbReference type="Pfam" id="PF10046">
    <property type="entry name" value="BLOC1_2"/>
    <property type="match status" value="1"/>
</dbReference>
<evidence type="ECO:0000313" key="3">
    <source>
        <dbReference type="Proteomes" id="UP000001542"/>
    </source>
</evidence>
<proteinExistence type="inferred from homology"/>